<dbReference type="Gene3D" id="1.10.10.1740">
    <property type="entry name" value="Transmembrane protein 14-like"/>
    <property type="match status" value="1"/>
</dbReference>
<dbReference type="InterPro" id="IPR005349">
    <property type="entry name" value="TMEM14"/>
</dbReference>
<feature type="transmembrane region" description="Helical" evidence="6">
    <location>
        <begin position="7"/>
        <end position="24"/>
    </location>
</feature>
<dbReference type="EMBL" id="WIXE01008322">
    <property type="protein sequence ID" value="KAK5979491.1"/>
    <property type="molecule type" value="Genomic_DNA"/>
</dbReference>
<keyword evidence="3 6" id="KW-0812">Transmembrane</keyword>
<dbReference type="GO" id="GO:0070453">
    <property type="term" value="P:regulation of heme biosynthetic process"/>
    <property type="evidence" value="ECO:0007669"/>
    <property type="project" value="TreeGrafter"/>
</dbReference>
<comment type="caution">
    <text evidence="7">The sequence shown here is derived from an EMBL/GenBank/DDBJ whole genome shotgun (WGS) entry which is preliminary data.</text>
</comment>
<evidence type="ECO:0000256" key="1">
    <source>
        <dbReference type="ARBA" id="ARBA00004370"/>
    </source>
</evidence>
<dbReference type="InterPro" id="IPR044890">
    <property type="entry name" value="TMEM14_sf"/>
</dbReference>
<dbReference type="AlphaFoldDB" id="A0AAN8FGR0"/>
<keyword evidence="8" id="KW-1185">Reference proteome</keyword>
<name>A0AAN8FGR0_TRICO</name>
<evidence type="ECO:0000256" key="3">
    <source>
        <dbReference type="ARBA" id="ARBA00022692"/>
    </source>
</evidence>
<protein>
    <submittedName>
        <fullName evidence="7">Transmembrane protein 14C</fullName>
    </submittedName>
</protein>
<keyword evidence="4 6" id="KW-1133">Transmembrane helix</keyword>
<accession>A0AAN8FGR0</accession>
<comment type="subcellular location">
    <subcellularLocation>
        <location evidence="1">Membrane</location>
    </subcellularLocation>
</comment>
<proteinExistence type="inferred from homology"/>
<sequence length="106" mass="10984">MILPDQVNPWYAALLAAGGVFGYLKAGSVPSLVAGVGSGAVVAAFTFYNLPYKSLAVAGVAGVLTYFMGMRYANSYKLMPAGITAAASLGTLIVQLAHMHRTNSLQ</sequence>
<dbReference type="GO" id="GO:0031966">
    <property type="term" value="C:mitochondrial membrane"/>
    <property type="evidence" value="ECO:0007669"/>
    <property type="project" value="TreeGrafter"/>
</dbReference>
<comment type="similarity">
    <text evidence="2">Belongs to the TMEM14 family.</text>
</comment>
<evidence type="ECO:0000256" key="4">
    <source>
        <dbReference type="ARBA" id="ARBA00022989"/>
    </source>
</evidence>
<dbReference type="Pfam" id="PF03647">
    <property type="entry name" value="Tmemb_14"/>
    <property type="match status" value="1"/>
</dbReference>
<feature type="transmembrane region" description="Helical" evidence="6">
    <location>
        <begin position="78"/>
        <end position="97"/>
    </location>
</feature>
<gene>
    <name evidence="7" type="ORF">GCK32_007199</name>
</gene>
<dbReference type="Proteomes" id="UP001331761">
    <property type="component" value="Unassembled WGS sequence"/>
</dbReference>
<evidence type="ECO:0000256" key="2">
    <source>
        <dbReference type="ARBA" id="ARBA00007590"/>
    </source>
</evidence>
<dbReference type="PANTHER" id="PTHR12668:SF43">
    <property type="entry name" value="TRANSMEMBRANE PROTEIN 14 HOMOLOG"/>
    <property type="match status" value="1"/>
</dbReference>
<feature type="transmembrane region" description="Helical" evidence="6">
    <location>
        <begin position="55"/>
        <end position="72"/>
    </location>
</feature>
<keyword evidence="5 6" id="KW-0472">Membrane</keyword>
<dbReference type="PANTHER" id="PTHR12668">
    <property type="entry name" value="TRANSMEMBRANE PROTEIN 14, 15"/>
    <property type="match status" value="1"/>
</dbReference>
<evidence type="ECO:0000256" key="5">
    <source>
        <dbReference type="ARBA" id="ARBA00023136"/>
    </source>
</evidence>
<reference evidence="7 8" key="1">
    <citation type="submission" date="2019-10" db="EMBL/GenBank/DDBJ databases">
        <title>Assembly and Annotation for the nematode Trichostrongylus colubriformis.</title>
        <authorList>
            <person name="Martin J."/>
        </authorList>
    </citation>
    <scope>NUCLEOTIDE SEQUENCE [LARGE SCALE GENOMIC DNA]</scope>
    <source>
        <strain evidence="7">G859</strain>
        <tissue evidence="7">Whole worm</tissue>
    </source>
</reference>
<evidence type="ECO:0000313" key="7">
    <source>
        <dbReference type="EMBL" id="KAK5979491.1"/>
    </source>
</evidence>
<organism evidence="7 8">
    <name type="scientific">Trichostrongylus colubriformis</name>
    <name type="common">Black scour worm</name>
    <dbReference type="NCBI Taxonomy" id="6319"/>
    <lineage>
        <taxon>Eukaryota</taxon>
        <taxon>Metazoa</taxon>
        <taxon>Ecdysozoa</taxon>
        <taxon>Nematoda</taxon>
        <taxon>Chromadorea</taxon>
        <taxon>Rhabditida</taxon>
        <taxon>Rhabditina</taxon>
        <taxon>Rhabditomorpha</taxon>
        <taxon>Strongyloidea</taxon>
        <taxon>Trichostrongylidae</taxon>
        <taxon>Trichostrongylus</taxon>
    </lineage>
</organism>
<evidence type="ECO:0000256" key="6">
    <source>
        <dbReference type="SAM" id="Phobius"/>
    </source>
</evidence>
<evidence type="ECO:0000313" key="8">
    <source>
        <dbReference type="Proteomes" id="UP001331761"/>
    </source>
</evidence>